<evidence type="ECO:0000256" key="2">
    <source>
        <dbReference type="ARBA" id="ARBA00022670"/>
    </source>
</evidence>
<dbReference type="PROSITE" id="PS50600">
    <property type="entry name" value="ULP_PROTEASE"/>
    <property type="match status" value="1"/>
</dbReference>
<dbReference type="GO" id="GO:0008234">
    <property type="term" value="F:cysteine-type peptidase activity"/>
    <property type="evidence" value="ECO:0007669"/>
    <property type="project" value="UniProtKB-KW"/>
</dbReference>
<dbReference type="OrthoDB" id="5065855at2759"/>
<dbReference type="Proteomes" id="UP000275408">
    <property type="component" value="Unassembled WGS sequence"/>
</dbReference>
<comment type="similarity">
    <text evidence="1">Belongs to the peptidase C48 family.</text>
</comment>
<dbReference type="GO" id="GO:0000338">
    <property type="term" value="P:protein deneddylation"/>
    <property type="evidence" value="ECO:0007669"/>
    <property type="project" value="TreeGrafter"/>
</dbReference>
<gene>
    <name evidence="6" type="ORF">pdam_00023828</name>
</gene>
<comment type="caution">
    <text evidence="6">The sequence shown here is derived from an EMBL/GenBank/DDBJ whole genome shotgun (WGS) entry which is preliminary data.</text>
</comment>
<accession>A0A3M6T5I3</accession>
<dbReference type="InterPro" id="IPR044613">
    <property type="entry name" value="Nep1/2-like"/>
</dbReference>
<dbReference type="PANTHER" id="PTHR46468">
    <property type="entry name" value="SENTRIN-SPECIFIC PROTEASE 8"/>
    <property type="match status" value="1"/>
</dbReference>
<evidence type="ECO:0000256" key="1">
    <source>
        <dbReference type="ARBA" id="ARBA00005234"/>
    </source>
</evidence>
<evidence type="ECO:0000313" key="7">
    <source>
        <dbReference type="Proteomes" id="UP000275408"/>
    </source>
</evidence>
<dbReference type="InterPro" id="IPR003653">
    <property type="entry name" value="Peptidase_C48_C"/>
</dbReference>
<evidence type="ECO:0000256" key="4">
    <source>
        <dbReference type="ARBA" id="ARBA00022807"/>
    </source>
</evidence>
<evidence type="ECO:0000256" key="3">
    <source>
        <dbReference type="ARBA" id="ARBA00022801"/>
    </source>
</evidence>
<dbReference type="STRING" id="46731.A0A3M6T5I3"/>
<proteinExistence type="inferred from homology"/>
<sequence length="217" mass="24609">MADEIVLSFHDSLLKKSDLSLLEEGRWLNDRLIGFVFDYFTHNKFKQISDIAIFISPDVTQFLKLGGGLEIGIFLEPLDLLSRKLIFFAVNDNDSRHSAGGSHWSLLAYCRETNSFHHYDSSSSFNTSAARSLAQNVEPFLHCRSGQNPSFKDDRCPQQQNGCYDCGLYVVCITEQLCTNFMNNVKISLSDTLTPEDIRKKRKALKELVLSLGEKKT</sequence>
<protein>
    <recommendedName>
        <fullName evidence="5">Ubiquitin-like protease family profile domain-containing protein</fullName>
    </recommendedName>
</protein>
<dbReference type="InterPro" id="IPR038765">
    <property type="entry name" value="Papain-like_cys_pep_sf"/>
</dbReference>
<keyword evidence="7" id="KW-1185">Reference proteome</keyword>
<feature type="domain" description="Ubiquitin-like protease family profile" evidence="5">
    <location>
        <begin position="12"/>
        <end position="177"/>
    </location>
</feature>
<keyword evidence="2" id="KW-0645">Protease</keyword>
<reference evidence="6 7" key="1">
    <citation type="journal article" date="2018" name="Sci. Rep.">
        <title>Comparative analysis of the Pocillopora damicornis genome highlights role of immune system in coral evolution.</title>
        <authorList>
            <person name="Cunning R."/>
            <person name="Bay R.A."/>
            <person name="Gillette P."/>
            <person name="Baker A.C."/>
            <person name="Traylor-Knowles N."/>
        </authorList>
    </citation>
    <scope>NUCLEOTIDE SEQUENCE [LARGE SCALE GENOMIC DNA]</scope>
    <source>
        <strain evidence="6">RSMAS</strain>
        <tissue evidence="6">Whole animal</tissue>
    </source>
</reference>
<evidence type="ECO:0000313" key="6">
    <source>
        <dbReference type="EMBL" id="RMX36685.1"/>
    </source>
</evidence>
<dbReference type="GO" id="GO:0019784">
    <property type="term" value="F:deNEDDylase activity"/>
    <property type="evidence" value="ECO:0007669"/>
    <property type="project" value="InterPro"/>
</dbReference>
<name>A0A3M6T5I3_POCDA</name>
<organism evidence="6 7">
    <name type="scientific">Pocillopora damicornis</name>
    <name type="common">Cauliflower coral</name>
    <name type="synonym">Millepora damicornis</name>
    <dbReference type="NCBI Taxonomy" id="46731"/>
    <lineage>
        <taxon>Eukaryota</taxon>
        <taxon>Metazoa</taxon>
        <taxon>Cnidaria</taxon>
        <taxon>Anthozoa</taxon>
        <taxon>Hexacorallia</taxon>
        <taxon>Scleractinia</taxon>
        <taxon>Astrocoeniina</taxon>
        <taxon>Pocilloporidae</taxon>
        <taxon>Pocillopora</taxon>
    </lineage>
</organism>
<dbReference type="AlphaFoldDB" id="A0A3M6T5I3"/>
<keyword evidence="4" id="KW-0788">Thiol protease</keyword>
<evidence type="ECO:0000259" key="5">
    <source>
        <dbReference type="PROSITE" id="PS50600"/>
    </source>
</evidence>
<dbReference type="SUPFAM" id="SSF54001">
    <property type="entry name" value="Cysteine proteinases"/>
    <property type="match status" value="1"/>
</dbReference>
<dbReference type="PANTHER" id="PTHR46468:SF1">
    <property type="entry name" value="SENTRIN-SPECIFIC PROTEASE 8"/>
    <property type="match status" value="1"/>
</dbReference>
<dbReference type="EMBL" id="RCHS01004262">
    <property type="protein sequence ID" value="RMX36685.1"/>
    <property type="molecule type" value="Genomic_DNA"/>
</dbReference>
<keyword evidence="3" id="KW-0378">Hydrolase</keyword>
<dbReference type="Gene3D" id="3.40.395.10">
    <property type="entry name" value="Adenoviral Proteinase, Chain A"/>
    <property type="match status" value="1"/>
</dbReference>
<dbReference type="Pfam" id="PF02902">
    <property type="entry name" value="Peptidase_C48"/>
    <property type="match status" value="1"/>
</dbReference>
<dbReference type="GO" id="GO:0006508">
    <property type="term" value="P:proteolysis"/>
    <property type="evidence" value="ECO:0007669"/>
    <property type="project" value="UniProtKB-KW"/>
</dbReference>